<sequence length="1150" mass="116871">MQRSVFVAFLGLLLTFHGEAFGQTPIGGTLAGDTNYAAGTYHLVSDLIVPNGVTLTLSPAAIIKSDPGRRIIVDGALAATGNAVDPIVFTEARDDSVGLPITPGPPAPGTWNGIEVRAGGSAVLEHARIRYTGNSSFLNWGIRKDGAGSLTISQSEITLGSRQGLVVTGSGGVVSVSNTLIDSNGQTGVYVEDSNATLSLVDNQITANGNGLQFGQFVGFSGALTMTGNQVTGNSLSGLYVTVLPIAGGISGNTFSGNDQNLAPIRLAPNASGTVIDASNVLDGPIRVDGGNLAAGLTSWSSPFTYRLTGEVAVPAGATLTLPPGTVVKADVGSRRLIVDGDLSAIGTGVQPIVLTEIRDDTAGGDSGFAGDPAPGAWNGIEVRDGGSAVLEHARIRYTGNSSFLNWGIRKDGAGSLTISQSEITLGSRQGLVVTGSGGVVSVSNTLIDSNGQTGVYVEDSNATLSLVDNQITANGNGLQFGQFVGFSGALTMTGNQVTGNSLSGLYVTVLPIAGGISGNTFSGNDQNLAPIRLAPNASGTVIDASNVLDGPIRVDGGNLAAGLTSWSSPFTYRLTGEVAVPAGATLTLPPGTVVKADVGSRRLIVDGDLSAIGTGVQPIVLTEIRDDTAGGDSGFAGDPAPGAWNGIEVRDGGSAVLEHARIRYTGNSSFLNWGIRKDGAGSLTISQSEITLGSRQGLVVTGSGGVVSVSNTLIDSNGQTGVYVEDSNATLSLVDNQITANGNGLQFGQFVGFSGALTMTGNQVTGNSLSGLYVTVLPIAGGISGNTFSGNDQNLAPIRLAPNASGTVIDASNVLDGPIRVDGGNLAAGLTSWSSPFTYRLTGEVAVPAGATLTLPPGTVVKADVGGRSLTVLGLLEAVGTSAEPVVFTEIRDDTVGGDSGFPGDPAPGAWNGIDIRDGGSAVLEQARIRYTGQSTFLTWAIRKFGSGDLVLLDTYIAFGSRDGVVIDGAGGSLLLQGNRIEGMGGNGMIIRNAAASIQILSNRILDNLGNGVLIEEASPLIQNSRLARNAQAGVRVSGASSAPTLTANWISGNNVGVDSYSGANPLIGGSEGSGNDLVDNTLFGVRNNDSGLVIDARFNWWGHPSGPQDPIGNPTGLGDAVSEWVDYSDFLDRSAVDGLFSDRFLSQP</sequence>
<protein>
    <recommendedName>
        <fullName evidence="3">Right handed beta helix domain-containing protein</fullName>
    </recommendedName>
</protein>
<keyword evidence="1" id="KW-0677">Repeat</keyword>
<dbReference type="KEGG" id="wma:WM2015_89"/>
<dbReference type="InterPro" id="IPR011050">
    <property type="entry name" value="Pectin_lyase_fold/virulence"/>
</dbReference>
<dbReference type="RefSeq" id="WP_082169319.1">
    <property type="nucleotide sequence ID" value="NZ_CP012154.1"/>
</dbReference>
<feature type="domain" description="Right handed beta helix" evidence="3">
    <location>
        <begin position="378"/>
        <end position="509"/>
    </location>
</feature>
<accession>A0A0K0XS48</accession>
<organism evidence="4 5">
    <name type="scientific">Wenzhouxiangella marina</name>
    <dbReference type="NCBI Taxonomy" id="1579979"/>
    <lineage>
        <taxon>Bacteria</taxon>
        <taxon>Pseudomonadati</taxon>
        <taxon>Pseudomonadota</taxon>
        <taxon>Gammaproteobacteria</taxon>
        <taxon>Chromatiales</taxon>
        <taxon>Wenzhouxiangellaceae</taxon>
        <taxon>Wenzhouxiangella</taxon>
    </lineage>
</organism>
<name>A0A0K0XS48_9GAMM</name>
<evidence type="ECO:0000256" key="2">
    <source>
        <dbReference type="SAM" id="SignalP"/>
    </source>
</evidence>
<feature type="domain" description="Right handed beta helix" evidence="3">
    <location>
        <begin position="912"/>
        <end position="1052"/>
    </location>
</feature>
<dbReference type="EMBL" id="CP012154">
    <property type="protein sequence ID" value="AKS40480.1"/>
    <property type="molecule type" value="Genomic_DNA"/>
</dbReference>
<dbReference type="Pfam" id="PF13229">
    <property type="entry name" value="Beta_helix"/>
    <property type="match status" value="4"/>
</dbReference>
<reference evidence="4 5" key="1">
    <citation type="submission" date="2015-07" db="EMBL/GenBank/DDBJ databases">
        <authorList>
            <person name="Noorani M."/>
        </authorList>
    </citation>
    <scope>NUCLEOTIDE SEQUENCE [LARGE SCALE GENOMIC DNA]</scope>
    <source>
        <strain evidence="4 5">KCTC 42284</strain>
    </source>
</reference>
<keyword evidence="5" id="KW-1185">Reference proteome</keyword>
<dbReference type="STRING" id="1579979.WM2015_89"/>
<dbReference type="Gene3D" id="2.160.20.10">
    <property type="entry name" value="Single-stranded right-handed beta-helix, Pectin lyase-like"/>
    <property type="match status" value="4"/>
</dbReference>
<keyword evidence="2" id="KW-0732">Signal</keyword>
<dbReference type="Proteomes" id="UP000066624">
    <property type="component" value="Chromosome"/>
</dbReference>
<feature type="signal peptide" evidence="2">
    <location>
        <begin position="1"/>
        <end position="22"/>
    </location>
</feature>
<feature type="domain" description="Right handed beta helix" evidence="3">
    <location>
        <begin position="112"/>
        <end position="242"/>
    </location>
</feature>
<dbReference type="InterPro" id="IPR051550">
    <property type="entry name" value="SCF-Subunits/Alg-Epimerases"/>
</dbReference>
<dbReference type="InterPro" id="IPR006626">
    <property type="entry name" value="PbH1"/>
</dbReference>
<dbReference type="PATRIC" id="fig|1579979.3.peg.94"/>
<gene>
    <name evidence="4" type="ORF">WM2015_89</name>
</gene>
<feature type="chain" id="PRO_5005454162" description="Right handed beta helix domain-containing protein" evidence="2">
    <location>
        <begin position="23"/>
        <end position="1150"/>
    </location>
</feature>
<evidence type="ECO:0000259" key="3">
    <source>
        <dbReference type="Pfam" id="PF13229"/>
    </source>
</evidence>
<evidence type="ECO:0000256" key="1">
    <source>
        <dbReference type="ARBA" id="ARBA00022737"/>
    </source>
</evidence>
<feature type="domain" description="Right handed beta helix" evidence="3">
    <location>
        <begin position="645"/>
        <end position="776"/>
    </location>
</feature>
<dbReference type="AlphaFoldDB" id="A0A0K0XS48"/>
<dbReference type="SMART" id="SM00710">
    <property type="entry name" value="PbH1"/>
    <property type="match status" value="18"/>
</dbReference>
<dbReference type="SUPFAM" id="SSF51126">
    <property type="entry name" value="Pectin lyase-like"/>
    <property type="match status" value="4"/>
</dbReference>
<dbReference type="InterPro" id="IPR012334">
    <property type="entry name" value="Pectin_lyas_fold"/>
</dbReference>
<evidence type="ECO:0000313" key="5">
    <source>
        <dbReference type="Proteomes" id="UP000066624"/>
    </source>
</evidence>
<dbReference type="InterPro" id="IPR039448">
    <property type="entry name" value="Beta_helix"/>
</dbReference>
<proteinExistence type="predicted"/>
<dbReference type="PANTHER" id="PTHR22990">
    <property type="entry name" value="F-BOX ONLY PROTEIN"/>
    <property type="match status" value="1"/>
</dbReference>
<dbReference type="OrthoDB" id="237393at2"/>
<evidence type="ECO:0000313" key="4">
    <source>
        <dbReference type="EMBL" id="AKS40480.1"/>
    </source>
</evidence>
<dbReference type="PANTHER" id="PTHR22990:SF15">
    <property type="entry name" value="F-BOX ONLY PROTEIN 10"/>
    <property type="match status" value="1"/>
</dbReference>